<keyword evidence="3" id="KW-0479">Metal-binding</keyword>
<dbReference type="PANTHER" id="PTHR24379">
    <property type="entry name" value="KRAB AND ZINC FINGER DOMAIN-CONTAINING"/>
    <property type="match status" value="1"/>
</dbReference>
<feature type="compositionally biased region" description="Basic and acidic residues" evidence="12">
    <location>
        <begin position="212"/>
        <end position="221"/>
    </location>
</feature>
<feature type="compositionally biased region" description="Polar residues" evidence="12">
    <location>
        <begin position="595"/>
        <end position="610"/>
    </location>
</feature>
<feature type="compositionally biased region" description="Pro residues" evidence="12">
    <location>
        <begin position="1407"/>
        <end position="1416"/>
    </location>
</feature>
<feature type="compositionally biased region" description="Polar residues" evidence="12">
    <location>
        <begin position="997"/>
        <end position="1009"/>
    </location>
</feature>
<evidence type="ECO:0000256" key="2">
    <source>
        <dbReference type="ARBA" id="ARBA00006991"/>
    </source>
</evidence>
<feature type="compositionally biased region" description="Polar residues" evidence="12">
    <location>
        <begin position="1466"/>
        <end position="1485"/>
    </location>
</feature>
<evidence type="ECO:0000256" key="1">
    <source>
        <dbReference type="ARBA" id="ARBA00004123"/>
    </source>
</evidence>
<dbReference type="InterPro" id="IPR013087">
    <property type="entry name" value="Znf_C2H2_type"/>
</dbReference>
<dbReference type="PANTHER" id="PTHR24379:SF127">
    <property type="entry name" value="BLOODY FINGERS-RELATED"/>
    <property type="match status" value="1"/>
</dbReference>
<feature type="compositionally biased region" description="Acidic residues" evidence="12">
    <location>
        <begin position="48"/>
        <end position="57"/>
    </location>
</feature>
<feature type="compositionally biased region" description="Basic and acidic residues" evidence="12">
    <location>
        <begin position="111"/>
        <end position="142"/>
    </location>
</feature>
<keyword evidence="10" id="KW-0539">Nucleus</keyword>
<keyword evidence="8" id="KW-0238">DNA-binding</keyword>
<accession>A0A8B6CNW4</accession>
<evidence type="ECO:0000256" key="9">
    <source>
        <dbReference type="ARBA" id="ARBA00023163"/>
    </source>
</evidence>
<feature type="compositionally biased region" description="Low complexity" evidence="12">
    <location>
        <begin position="1536"/>
        <end position="1550"/>
    </location>
</feature>
<feature type="compositionally biased region" description="Basic and acidic residues" evidence="12">
    <location>
        <begin position="73"/>
        <end position="93"/>
    </location>
</feature>
<feature type="compositionally biased region" description="Basic and acidic residues" evidence="12">
    <location>
        <begin position="1246"/>
        <end position="1262"/>
    </location>
</feature>
<feature type="compositionally biased region" description="Basic residues" evidence="12">
    <location>
        <begin position="1154"/>
        <end position="1164"/>
    </location>
</feature>
<evidence type="ECO:0000313" key="15">
    <source>
        <dbReference type="Proteomes" id="UP000596742"/>
    </source>
</evidence>
<evidence type="ECO:0000256" key="7">
    <source>
        <dbReference type="ARBA" id="ARBA00023015"/>
    </source>
</evidence>
<evidence type="ECO:0000256" key="11">
    <source>
        <dbReference type="PROSITE-ProRule" id="PRU00042"/>
    </source>
</evidence>
<dbReference type="GO" id="GO:0005634">
    <property type="term" value="C:nucleus"/>
    <property type="evidence" value="ECO:0007669"/>
    <property type="project" value="UniProtKB-SubCell"/>
</dbReference>
<proteinExistence type="inferred from homology"/>
<dbReference type="SMART" id="SM00355">
    <property type="entry name" value="ZnF_C2H2"/>
    <property type="match status" value="11"/>
</dbReference>
<feature type="region of interest" description="Disordered" evidence="12">
    <location>
        <begin position="576"/>
        <end position="613"/>
    </location>
</feature>
<keyword evidence="7" id="KW-0805">Transcription regulation</keyword>
<dbReference type="PROSITE" id="PS50157">
    <property type="entry name" value="ZINC_FINGER_C2H2_2"/>
    <property type="match status" value="7"/>
</dbReference>
<keyword evidence="4" id="KW-0677">Repeat</keyword>
<feature type="compositionally biased region" description="Polar residues" evidence="12">
    <location>
        <begin position="1593"/>
        <end position="1602"/>
    </location>
</feature>
<dbReference type="Proteomes" id="UP000596742">
    <property type="component" value="Unassembled WGS sequence"/>
</dbReference>
<evidence type="ECO:0000259" key="13">
    <source>
        <dbReference type="PROSITE" id="PS50157"/>
    </source>
</evidence>
<dbReference type="PROSITE" id="PS00028">
    <property type="entry name" value="ZINC_FINGER_C2H2_1"/>
    <property type="match status" value="7"/>
</dbReference>
<feature type="region of interest" description="Disordered" evidence="12">
    <location>
        <begin position="1139"/>
        <end position="1344"/>
    </location>
</feature>
<feature type="compositionally biased region" description="Basic and acidic residues" evidence="12">
    <location>
        <begin position="160"/>
        <end position="173"/>
    </location>
</feature>
<feature type="compositionally biased region" description="Basic and acidic residues" evidence="12">
    <location>
        <begin position="1165"/>
        <end position="1174"/>
    </location>
</feature>
<feature type="region of interest" description="Disordered" evidence="12">
    <location>
        <begin position="34"/>
        <end position="289"/>
    </location>
</feature>
<feature type="domain" description="C2H2-type" evidence="13">
    <location>
        <begin position="823"/>
        <end position="854"/>
    </location>
</feature>
<sequence length="2057" mass="234516">MRTYKEPKRIDKARSREPGLVTLDEGISKLSALSVQVEEETMANSSDKEEEMIEDNDSGVQENNIDDEEPELDNEKMEENKNDKDENHEKMEDDNVEISVKKKTPPKKSKKVVENNVHHNEDINDIEKCEPEGEKRKLEPPSKTKKTTTVKDVKKRKMSDKKNNKSKDSKDVHNNCVVDLGSKEKVSPKSKNRSRSTKSKQKSNMTDDTDADELHKEESEKSSSFNTSDSLSVSPRSSKRTPVKNRKYQSDEEHDLSKEEGDSSGKKKRSRSKSPRCSTPKKRKLNFDENEFMNIKDDDFVIEKNDKDIEHVESVTNESTDNNKCKKVVKSRKNKSLIKEDIILKPKAIKKKAKLSQSEIKPSSQSEIKPSIDDTTDKNESVEMVKGESLTMEKPSELKESTVVKVKKKKIRKKKPVENQEKSDSAEIKSDKIEVKSEKADNVNDNNKDDTKTENENDIENNSEKPNSKNQADNEGKSEKPIDTEKGEKKEKRKMKPLEEIVCTYCKKVSVGKAANTRHLKKCFVYQAKLVMDGQDENTELETTDETKKDEESHVECKDEDKTCVYSETINESNMECDDVSKENLNQSEDKENLNDSVSSENKSIENQSSSKKRSKTDSVYNCQHCDYTAHKRAMLAKHLHSHNIFMCLRCSFFCESDDELKDHMHREHKERMDHKLCRKCSRYVHCAEITLEQHMESCQGPVPFKCPHCEKEFKYESSLKSHILKHDPDGPKKFSCPQCSYKSNYKANLKKHLVNIHSSRIKQFKCTYEDCEKMFHSEDNMRRHLKWHSIDKPFKCKQCHKEFRTSGALSGHCVVHKTGTPFKCTVEDCEKSFRSHKLLKNHLQDFHHQAEKKFICAHSGCDFSFFKRSHLDRHLVTHSGERKYGCSYCGKAFRHADNLRVHLRQHTNEKPVSCNMCDFKCRQKSSLRYHLQKIHNIVFKKREKRKEKSASGDVVVKSENDITVNSLDSSLDLITAIVNAVAKSEDIETPDDSVLDKSNSADTSTGNKTNDDAKSDSLVANKVVDLYEFKSDDEFGDESVMVPLPLPVQRPINHLNKSNEKVDNKVKVENKVKVDKKVKVEAKIENEDEPTDTEYPDNKDSIEKIVTTKPKVVRRGKKKKINYAEPETDLSFETVDAKEDNIKKEEKEENAVVKRKRGPKKSKLKVEKAVEEKKEEEDEKSEVTPKGRRGRKKVEKIPKKRGRKPKSVILDEKSKKAVVKSPINKIKKKAGRPRKVRPPSESEEEDKKKDETKDDESNHDENDSEKEGDETIPRENEDDDDTVDVPLLSTPNPDEDDDDTREYIGDENLKENAHLVSNLENKQSEKEDDNEDEEEEEIEIKTEVKTEAKIEEKIEVNIEAKIEEKTEEKKEPQIENESVVVEKQGEQESDKMSSGIDTDFEDDLKPPPAPRPPPVVDSDEGDIESGPDEMDTPGRDFESTPPKSNITEHIHSVPAHTPRDFESSPPKSVQTIDYGPSTLSQTGFENRREGDSVEALSGSYTATPSREVSVEEKRNEREASLPYSNLEAENLPNTQSPIMEPIQQPEPQSNANPDYGSQSESTMPEVDKEYLGQYLQQFDSASRSEDDRIERMNSQNEQTSEPIEIPSSPQKDLPPLNLSANAPPLNLSTNSNDRENSQGSDMSNKRMEILSIDRQTEDHYSSRSENVSRSSDRIPDNVYESISSMNTFMPPTTREAPIIHSAESPFPSVSTPSTFMRFSENDAILQRQRMSTPFLSQGDPNALQNLHRMADNALAQHNNASLLRRPTTVPPREDMFSSSTAAMATMARNPFHNTWASQEVRPAHWSQSPYLGRTIDRPTAAPSASIFGKDNYLPGREFMFEQSRRAVADRNVFPGLPQAQRPELAHDTFPMDRFDIGSYFSGHTYPGASTLTEYNRAAAAHTSQKTFDERYRQSSTGITDFRALPQTTASSMFSSNMLNSSFHLDKYMYSRDPVYHAQHIPDATNSPFLPPGVPGQHSVFDREYTRGYFQNSPYSLDKQYAAAAAASAKLSHPSGASVVQERDFVPRPGTAAATGENQEAYRHPMLYNMMNHRFYE</sequence>
<feature type="compositionally biased region" description="Basic residues" evidence="12">
    <location>
        <begin position="143"/>
        <end position="159"/>
    </location>
</feature>
<dbReference type="GO" id="GO:0000977">
    <property type="term" value="F:RNA polymerase II transcription regulatory region sequence-specific DNA binding"/>
    <property type="evidence" value="ECO:0007669"/>
    <property type="project" value="TreeGrafter"/>
</dbReference>
<feature type="compositionally biased region" description="Basic and acidic residues" evidence="12">
    <location>
        <begin position="1509"/>
        <end position="1520"/>
    </location>
</feature>
<feature type="compositionally biased region" description="Basic and acidic residues" evidence="12">
    <location>
        <begin position="1358"/>
        <end position="1374"/>
    </location>
</feature>
<evidence type="ECO:0000256" key="6">
    <source>
        <dbReference type="ARBA" id="ARBA00022833"/>
    </source>
</evidence>
<comment type="caution">
    <text evidence="14">The sequence shown here is derived from an EMBL/GenBank/DDBJ whole genome shotgun (WGS) entry which is preliminary data.</text>
</comment>
<feature type="domain" description="C2H2-type" evidence="13">
    <location>
        <begin position="885"/>
        <end position="912"/>
    </location>
</feature>
<feature type="domain" description="C2H2-type" evidence="13">
    <location>
        <begin position="765"/>
        <end position="794"/>
    </location>
</feature>
<keyword evidence="5 11" id="KW-0863">Zinc-finger</keyword>
<feature type="compositionally biased region" description="Basic residues" evidence="12">
    <location>
        <begin position="405"/>
        <end position="415"/>
    </location>
</feature>
<feature type="compositionally biased region" description="Acidic residues" evidence="12">
    <location>
        <begin position="1418"/>
        <end position="1432"/>
    </location>
</feature>
<evidence type="ECO:0000256" key="8">
    <source>
        <dbReference type="ARBA" id="ARBA00023125"/>
    </source>
</evidence>
<dbReference type="FunFam" id="3.30.160.60:FF:001480">
    <property type="entry name" value="Si:cabz01071911.3"/>
    <property type="match status" value="1"/>
</dbReference>
<feature type="compositionally biased region" description="Basic and acidic residues" evidence="12">
    <location>
        <begin position="1583"/>
        <end position="1592"/>
    </location>
</feature>
<dbReference type="EMBL" id="UYJE01002077">
    <property type="protein sequence ID" value="VDI07651.1"/>
    <property type="molecule type" value="Genomic_DNA"/>
</dbReference>
<comment type="similarity">
    <text evidence="2">Belongs to the krueppel C2H2-type zinc-finger protein family.</text>
</comment>
<evidence type="ECO:0000256" key="12">
    <source>
        <dbReference type="SAM" id="MobiDB-lite"/>
    </source>
</evidence>
<feature type="compositionally biased region" description="Basic residues" evidence="12">
    <location>
        <begin position="237"/>
        <end position="247"/>
    </location>
</feature>
<feature type="domain" description="C2H2-type" evidence="13">
    <location>
        <begin position="855"/>
        <end position="884"/>
    </location>
</feature>
<protein>
    <recommendedName>
        <fullName evidence="13">C2H2-type domain-containing protein</fullName>
    </recommendedName>
</protein>
<feature type="compositionally biased region" description="Basic residues" evidence="12">
    <location>
        <begin position="1187"/>
        <end position="1207"/>
    </location>
</feature>
<dbReference type="InterPro" id="IPR036236">
    <property type="entry name" value="Znf_C2H2_sf"/>
</dbReference>
<feature type="compositionally biased region" description="Basic residues" evidence="12">
    <location>
        <begin position="101"/>
        <end position="110"/>
    </location>
</feature>
<dbReference type="GO" id="GO:0000981">
    <property type="term" value="F:DNA-binding transcription factor activity, RNA polymerase II-specific"/>
    <property type="evidence" value="ECO:0007669"/>
    <property type="project" value="TreeGrafter"/>
</dbReference>
<evidence type="ECO:0000313" key="14">
    <source>
        <dbReference type="EMBL" id="VDI07651.1"/>
    </source>
</evidence>
<feature type="domain" description="C2H2-type" evidence="13">
    <location>
        <begin position="735"/>
        <end position="763"/>
    </location>
</feature>
<feature type="compositionally biased region" description="Low complexity" evidence="12">
    <location>
        <begin position="1614"/>
        <end position="1629"/>
    </location>
</feature>
<evidence type="ECO:0000256" key="3">
    <source>
        <dbReference type="ARBA" id="ARBA00022723"/>
    </source>
</evidence>
<feature type="compositionally biased region" description="Basic and acidic residues" evidence="12">
    <location>
        <begin position="1302"/>
        <end position="1314"/>
    </location>
</feature>
<feature type="compositionally biased region" description="Basic residues" evidence="12">
    <location>
        <begin position="1226"/>
        <end position="1238"/>
    </location>
</feature>
<feature type="domain" description="C2H2-type" evidence="13">
    <location>
        <begin position="795"/>
        <end position="822"/>
    </location>
</feature>
<feature type="compositionally biased region" description="Basic and acidic residues" evidence="12">
    <location>
        <begin position="248"/>
        <end position="265"/>
    </location>
</feature>
<evidence type="ECO:0000256" key="5">
    <source>
        <dbReference type="ARBA" id="ARBA00022771"/>
    </source>
</evidence>
<feature type="compositionally biased region" description="Basic residues" evidence="12">
    <location>
        <begin position="266"/>
        <end position="284"/>
    </location>
</feature>
<feature type="region of interest" description="Disordered" evidence="12">
    <location>
        <begin position="352"/>
        <end position="494"/>
    </location>
</feature>
<feature type="compositionally biased region" description="Basic and acidic residues" evidence="12">
    <location>
        <begin position="416"/>
        <end position="455"/>
    </location>
</feature>
<comment type="subcellular location">
    <subcellularLocation>
        <location evidence="1">Nucleus</location>
    </subcellularLocation>
</comment>
<dbReference type="Gene3D" id="3.30.160.60">
    <property type="entry name" value="Classic Zinc Finger"/>
    <property type="match status" value="6"/>
</dbReference>
<feature type="region of interest" description="Disordered" evidence="12">
    <location>
        <begin position="989"/>
        <end position="1015"/>
    </location>
</feature>
<feature type="compositionally biased region" description="Polar residues" evidence="12">
    <location>
        <begin position="225"/>
        <end position="236"/>
    </location>
</feature>
<organism evidence="14 15">
    <name type="scientific">Mytilus galloprovincialis</name>
    <name type="common">Mediterranean mussel</name>
    <dbReference type="NCBI Taxonomy" id="29158"/>
    <lineage>
        <taxon>Eukaryota</taxon>
        <taxon>Metazoa</taxon>
        <taxon>Spiralia</taxon>
        <taxon>Lophotrochozoa</taxon>
        <taxon>Mollusca</taxon>
        <taxon>Bivalvia</taxon>
        <taxon>Autobranchia</taxon>
        <taxon>Pteriomorphia</taxon>
        <taxon>Mytilida</taxon>
        <taxon>Mytiloidea</taxon>
        <taxon>Mytilidae</taxon>
        <taxon>Mytilinae</taxon>
        <taxon>Mytilus</taxon>
    </lineage>
</organism>
<feature type="domain" description="C2H2-type" evidence="13">
    <location>
        <begin position="705"/>
        <end position="732"/>
    </location>
</feature>
<feature type="compositionally biased region" description="Acidic residues" evidence="12">
    <location>
        <begin position="1327"/>
        <end position="1339"/>
    </location>
</feature>
<feature type="compositionally biased region" description="Polar residues" evidence="12">
    <location>
        <begin position="1551"/>
        <end position="1563"/>
    </location>
</feature>
<feature type="compositionally biased region" description="Basic residues" evidence="12">
    <location>
        <begin position="188"/>
        <end position="201"/>
    </location>
</feature>
<keyword evidence="6" id="KW-0862">Zinc</keyword>
<keyword evidence="9" id="KW-0804">Transcription</keyword>
<dbReference type="SUPFAM" id="SSF57667">
    <property type="entry name" value="beta-beta-alpha zinc fingers"/>
    <property type="match status" value="5"/>
</dbReference>
<feature type="compositionally biased region" description="Basic and acidic residues" evidence="12">
    <location>
        <begin position="1447"/>
        <end position="1463"/>
    </location>
</feature>
<evidence type="ECO:0000256" key="10">
    <source>
        <dbReference type="ARBA" id="ARBA00023242"/>
    </source>
</evidence>
<reference evidence="14" key="1">
    <citation type="submission" date="2018-11" db="EMBL/GenBank/DDBJ databases">
        <authorList>
            <person name="Alioto T."/>
            <person name="Alioto T."/>
        </authorList>
    </citation>
    <scope>NUCLEOTIDE SEQUENCE</scope>
</reference>
<feature type="compositionally biased region" description="Basic and acidic residues" evidence="12">
    <location>
        <begin position="370"/>
        <end position="386"/>
    </location>
</feature>
<feature type="region of interest" description="Disordered" evidence="12">
    <location>
        <begin position="1358"/>
        <end position="1675"/>
    </location>
</feature>
<evidence type="ECO:0000256" key="4">
    <source>
        <dbReference type="ARBA" id="ARBA00022737"/>
    </source>
</evidence>
<dbReference type="Pfam" id="PF00096">
    <property type="entry name" value="zf-C2H2"/>
    <property type="match status" value="2"/>
</dbReference>
<dbReference type="GO" id="GO:0008270">
    <property type="term" value="F:zinc ion binding"/>
    <property type="evidence" value="ECO:0007669"/>
    <property type="project" value="UniProtKB-KW"/>
</dbReference>
<feature type="compositionally biased region" description="Polar residues" evidence="12">
    <location>
        <begin position="356"/>
        <end position="368"/>
    </location>
</feature>
<keyword evidence="15" id="KW-1185">Reference proteome</keyword>
<feature type="compositionally biased region" description="Basic and acidic residues" evidence="12">
    <location>
        <begin position="1139"/>
        <end position="1153"/>
    </location>
</feature>
<gene>
    <name evidence="14" type="ORF">MGAL_10B016826</name>
</gene>
<name>A0A8B6CNW4_MYTGA</name>
<dbReference type="OrthoDB" id="6271419at2759"/>
<feature type="compositionally biased region" description="Basic and acidic residues" evidence="12">
    <location>
        <begin position="462"/>
        <end position="490"/>
    </location>
</feature>